<protein>
    <submittedName>
        <fullName evidence="2">Uncharacterized protein</fullName>
    </submittedName>
</protein>
<gene>
    <name evidence="2" type="ORF">S12H4_24362</name>
</gene>
<reference evidence="2" key="1">
    <citation type="journal article" date="2014" name="Front. Microbiol.">
        <title>High frequency of phylogenetically diverse reductive dehalogenase-homologous genes in deep subseafloor sedimentary metagenomes.</title>
        <authorList>
            <person name="Kawai M."/>
            <person name="Futagami T."/>
            <person name="Toyoda A."/>
            <person name="Takaki Y."/>
            <person name="Nishi S."/>
            <person name="Hori S."/>
            <person name="Arai W."/>
            <person name="Tsubouchi T."/>
            <person name="Morono Y."/>
            <person name="Uchiyama I."/>
            <person name="Ito T."/>
            <person name="Fujiyama A."/>
            <person name="Inagaki F."/>
            <person name="Takami H."/>
        </authorList>
    </citation>
    <scope>NUCLEOTIDE SEQUENCE</scope>
    <source>
        <strain evidence="2">Expedition CK06-06</strain>
    </source>
</reference>
<evidence type="ECO:0000256" key="1">
    <source>
        <dbReference type="SAM" id="Phobius"/>
    </source>
</evidence>
<feature type="transmembrane region" description="Helical" evidence="1">
    <location>
        <begin position="14"/>
        <end position="36"/>
    </location>
</feature>
<keyword evidence="1" id="KW-1133">Transmembrane helix</keyword>
<keyword evidence="1" id="KW-0812">Transmembrane</keyword>
<dbReference type="EMBL" id="BARW01013202">
    <property type="protein sequence ID" value="GAI77278.1"/>
    <property type="molecule type" value="Genomic_DNA"/>
</dbReference>
<evidence type="ECO:0000313" key="2">
    <source>
        <dbReference type="EMBL" id="GAI77278.1"/>
    </source>
</evidence>
<feature type="non-terminal residue" evidence="2">
    <location>
        <position position="1"/>
    </location>
</feature>
<comment type="caution">
    <text evidence="2">The sequence shown here is derived from an EMBL/GenBank/DDBJ whole genome shotgun (WGS) entry which is preliminary data.</text>
</comment>
<dbReference type="AlphaFoldDB" id="X1R9P3"/>
<keyword evidence="1" id="KW-0472">Membrane</keyword>
<accession>X1R9P3</accession>
<proteinExistence type="predicted"/>
<organism evidence="2">
    <name type="scientific">marine sediment metagenome</name>
    <dbReference type="NCBI Taxonomy" id="412755"/>
    <lineage>
        <taxon>unclassified sequences</taxon>
        <taxon>metagenomes</taxon>
        <taxon>ecological metagenomes</taxon>
    </lineage>
</organism>
<sequence>IRLIRSKKSKTRKVMIYIILIIFFLHIKMSTSQTIYNDSVYN</sequence>
<name>X1R9P3_9ZZZZ</name>